<dbReference type="PANTHER" id="PTHR34846">
    <property type="entry name" value="4-CARBOXYMUCONOLACTONE DECARBOXYLASE FAMILY PROTEIN (AFU_ORTHOLOGUE AFUA_6G11590)"/>
    <property type="match status" value="1"/>
</dbReference>
<evidence type="ECO:0000313" key="2">
    <source>
        <dbReference type="EMBL" id="GGD34184.1"/>
    </source>
</evidence>
<dbReference type="RefSeq" id="WP_188711490.1">
    <property type="nucleotide sequence ID" value="NZ_BMHO01000001.1"/>
</dbReference>
<evidence type="ECO:0000259" key="1">
    <source>
        <dbReference type="Pfam" id="PF02627"/>
    </source>
</evidence>
<dbReference type="NCBIfam" id="TIGR00778">
    <property type="entry name" value="ahpD_dom"/>
    <property type="match status" value="1"/>
</dbReference>
<reference evidence="2" key="2">
    <citation type="submission" date="2020-09" db="EMBL/GenBank/DDBJ databases">
        <authorList>
            <person name="Sun Q."/>
            <person name="Zhou Y."/>
        </authorList>
    </citation>
    <scope>NUCLEOTIDE SEQUENCE</scope>
    <source>
        <strain evidence="2">CGMCC 1.15152</strain>
    </source>
</reference>
<organism evidence="2 3">
    <name type="scientific">Microbacterium faecale</name>
    <dbReference type="NCBI Taxonomy" id="1804630"/>
    <lineage>
        <taxon>Bacteria</taxon>
        <taxon>Bacillati</taxon>
        <taxon>Actinomycetota</taxon>
        <taxon>Actinomycetes</taxon>
        <taxon>Micrococcales</taxon>
        <taxon>Microbacteriaceae</taxon>
        <taxon>Microbacterium</taxon>
    </lineage>
</organism>
<dbReference type="PANTHER" id="PTHR34846:SF7">
    <property type="entry name" value="BLL7811 PROTEIN"/>
    <property type="match status" value="1"/>
</dbReference>
<name>A0A917DFK4_9MICO</name>
<feature type="domain" description="Carboxymuconolactone decarboxylase-like" evidence="1">
    <location>
        <begin position="15"/>
        <end position="99"/>
    </location>
</feature>
<reference evidence="2" key="1">
    <citation type="journal article" date="2014" name="Int. J. Syst. Evol. Microbiol.">
        <title>Complete genome sequence of Corynebacterium casei LMG S-19264T (=DSM 44701T), isolated from a smear-ripened cheese.</title>
        <authorList>
            <consortium name="US DOE Joint Genome Institute (JGI-PGF)"/>
            <person name="Walter F."/>
            <person name="Albersmeier A."/>
            <person name="Kalinowski J."/>
            <person name="Ruckert C."/>
        </authorList>
    </citation>
    <scope>NUCLEOTIDE SEQUENCE</scope>
    <source>
        <strain evidence="2">CGMCC 1.15152</strain>
    </source>
</reference>
<comment type="caution">
    <text evidence="2">The sequence shown here is derived from an EMBL/GenBank/DDBJ whole genome shotgun (WGS) entry which is preliminary data.</text>
</comment>
<dbReference type="Gene3D" id="1.20.1290.10">
    <property type="entry name" value="AhpD-like"/>
    <property type="match status" value="1"/>
</dbReference>
<dbReference type="GO" id="GO:0051920">
    <property type="term" value="F:peroxiredoxin activity"/>
    <property type="evidence" value="ECO:0007669"/>
    <property type="project" value="InterPro"/>
</dbReference>
<keyword evidence="3" id="KW-1185">Reference proteome</keyword>
<dbReference type="EMBL" id="BMHO01000001">
    <property type="protein sequence ID" value="GGD34184.1"/>
    <property type="molecule type" value="Genomic_DNA"/>
</dbReference>
<gene>
    <name evidence="2" type="ORF">GCM10010915_13200</name>
</gene>
<dbReference type="AlphaFoldDB" id="A0A917DFK4"/>
<proteinExistence type="predicted"/>
<accession>A0A917DFK4</accession>
<dbReference type="InterPro" id="IPR003779">
    <property type="entry name" value="CMD-like"/>
</dbReference>
<dbReference type="InterPro" id="IPR004675">
    <property type="entry name" value="AhpD_core"/>
</dbReference>
<sequence length="156" mass="17120">MTEKRVHLAKSAPSAYASLDAFAKEVGRVSSDYGIDDRLKELVQLHCSQLNGCAFCVRVHVNAAKKAGITMDELGQIATWRESGVFSERERAALELAEEFTFIHDGGVRDDVYGRVGSVLSEKEYIGVSWLAISINAFNRLAIAGRYPVPPLSDSE</sequence>
<dbReference type="Proteomes" id="UP000633205">
    <property type="component" value="Unassembled WGS sequence"/>
</dbReference>
<evidence type="ECO:0000313" key="3">
    <source>
        <dbReference type="Proteomes" id="UP000633205"/>
    </source>
</evidence>
<dbReference type="Pfam" id="PF02627">
    <property type="entry name" value="CMD"/>
    <property type="match status" value="1"/>
</dbReference>
<dbReference type="SUPFAM" id="SSF69118">
    <property type="entry name" value="AhpD-like"/>
    <property type="match status" value="1"/>
</dbReference>
<dbReference type="InterPro" id="IPR029032">
    <property type="entry name" value="AhpD-like"/>
</dbReference>
<protein>
    <submittedName>
        <fullName evidence="2">Alkyl hydroperoxide reductase AhpD</fullName>
    </submittedName>
</protein>